<dbReference type="STRING" id="578461.R0KM43"/>
<protein>
    <submittedName>
        <fullName evidence="7">Neuronal calcium sensor 1</fullName>
    </submittedName>
</protein>
<evidence type="ECO:0000256" key="1">
    <source>
        <dbReference type="ARBA" id="ARBA00006049"/>
    </source>
</evidence>
<dbReference type="CDD" id="cd00051">
    <property type="entry name" value="EFh"/>
    <property type="match status" value="1"/>
</dbReference>
<dbReference type="PANTHER" id="PTHR23055:SF178">
    <property type="entry name" value="NEUROCALCIN HOMOLOG"/>
    <property type="match status" value="1"/>
</dbReference>
<keyword evidence="8" id="KW-1185">Reference proteome</keyword>
<evidence type="ECO:0000256" key="5">
    <source>
        <dbReference type="ARBA" id="ARBA00023288"/>
    </source>
</evidence>
<dbReference type="PROSITE" id="PS50222">
    <property type="entry name" value="EF_HAND_2"/>
    <property type="match status" value="1"/>
</dbReference>
<dbReference type="OMA" id="RAWEHQP"/>
<keyword evidence="3" id="KW-0479">Metal-binding</keyword>
<dbReference type="InterPro" id="IPR028846">
    <property type="entry name" value="Recoverin"/>
</dbReference>
<dbReference type="InterPro" id="IPR011992">
    <property type="entry name" value="EF-hand-dom_pair"/>
</dbReference>
<name>R0KM43_NOSB1</name>
<evidence type="ECO:0000256" key="2">
    <source>
        <dbReference type="ARBA" id="ARBA00022707"/>
    </source>
</evidence>
<dbReference type="SUPFAM" id="SSF47473">
    <property type="entry name" value="EF-hand"/>
    <property type="match status" value="1"/>
</dbReference>
<reference evidence="7 8" key="1">
    <citation type="journal article" date="2013" name="BMC Genomics">
        <title>Comparative genomics of parasitic silkworm microsporidia reveal an association between genome expansion and host adaptation.</title>
        <authorList>
            <person name="Pan G."/>
            <person name="Xu J."/>
            <person name="Li T."/>
            <person name="Xia Q."/>
            <person name="Liu S.L."/>
            <person name="Zhang G."/>
            <person name="Li S."/>
            <person name="Li C."/>
            <person name="Liu H."/>
            <person name="Yang L."/>
            <person name="Liu T."/>
            <person name="Zhang X."/>
            <person name="Wu Z."/>
            <person name="Fan W."/>
            <person name="Dang X."/>
            <person name="Xiang H."/>
            <person name="Tao M."/>
            <person name="Li Y."/>
            <person name="Hu J."/>
            <person name="Li Z."/>
            <person name="Lin L."/>
            <person name="Luo J."/>
            <person name="Geng L."/>
            <person name="Wang L."/>
            <person name="Long M."/>
            <person name="Wan Y."/>
            <person name="He N."/>
            <person name="Zhang Z."/>
            <person name="Lu C."/>
            <person name="Keeling P.J."/>
            <person name="Wang J."/>
            <person name="Xiang Z."/>
            <person name="Zhou Z."/>
        </authorList>
    </citation>
    <scope>NUCLEOTIDE SEQUENCE [LARGE SCALE GENOMIC DNA]</scope>
    <source>
        <strain evidence="8">CQ1 / CVCC 102059</strain>
    </source>
</reference>
<dbReference type="Proteomes" id="UP000016927">
    <property type="component" value="Unassembled WGS sequence"/>
</dbReference>
<dbReference type="InterPro" id="IPR002048">
    <property type="entry name" value="EF_hand_dom"/>
</dbReference>
<dbReference type="PRINTS" id="PR00450">
    <property type="entry name" value="RECOVERIN"/>
</dbReference>
<dbReference type="OrthoDB" id="191686at2759"/>
<dbReference type="HOGENOM" id="CLU_072366_1_0_1"/>
<evidence type="ECO:0000256" key="4">
    <source>
        <dbReference type="ARBA" id="ARBA00022737"/>
    </source>
</evidence>
<gene>
    <name evidence="7" type="primary">NCS1</name>
    <name evidence="7" type="ORF">NBO_1408g0003</name>
</gene>
<dbReference type="GO" id="GO:0005509">
    <property type="term" value="F:calcium ion binding"/>
    <property type="evidence" value="ECO:0007669"/>
    <property type="project" value="InterPro"/>
</dbReference>
<dbReference type="PANTHER" id="PTHR23055">
    <property type="entry name" value="CALCIUM BINDING PROTEINS"/>
    <property type="match status" value="1"/>
</dbReference>
<dbReference type="VEuPathDB" id="MicrosporidiaDB:NBO_1408g0003"/>
<dbReference type="SMART" id="SM00054">
    <property type="entry name" value="EFh"/>
    <property type="match status" value="3"/>
</dbReference>
<comment type="similarity">
    <text evidence="1">Belongs to the recoverin family.</text>
</comment>
<evidence type="ECO:0000256" key="3">
    <source>
        <dbReference type="ARBA" id="ARBA00022723"/>
    </source>
</evidence>
<evidence type="ECO:0000259" key="6">
    <source>
        <dbReference type="PROSITE" id="PS50222"/>
    </source>
</evidence>
<proteinExistence type="inferred from homology"/>
<dbReference type="Gene3D" id="1.10.238.10">
    <property type="entry name" value="EF-hand"/>
    <property type="match status" value="1"/>
</dbReference>
<keyword evidence="5" id="KW-0449">Lipoprotein</keyword>
<evidence type="ECO:0000313" key="7">
    <source>
        <dbReference type="EMBL" id="EOB11222.1"/>
    </source>
</evidence>
<feature type="domain" description="EF-hand" evidence="6">
    <location>
        <begin position="131"/>
        <end position="166"/>
    </location>
</feature>
<organism evidence="7 8">
    <name type="scientific">Nosema bombycis (strain CQ1 / CVCC 102059)</name>
    <name type="common">Microsporidian parasite</name>
    <name type="synonym">Pebrine of silkworm</name>
    <dbReference type="NCBI Taxonomy" id="578461"/>
    <lineage>
        <taxon>Eukaryota</taxon>
        <taxon>Fungi</taxon>
        <taxon>Fungi incertae sedis</taxon>
        <taxon>Microsporidia</taxon>
        <taxon>Nosematidae</taxon>
        <taxon>Nosema</taxon>
    </lineage>
</organism>
<sequence length="219" mass="26016">MFYMIGTEERFHSIQNLLKKFNLKINFFMICFYYPMGNSLSRVPDINHEDAKKFSHFPAKKIHEWSVSFREHFPRGYITVSELELIFKRLFPFGSPKNFSIRLFETINISQSNQVDFNEFLIAFSILLKGSDFEKLRWMFRFYDEDNDGIIDKKKMITIAQSIFDMTSNTLDVRIKADKVVDDLFCTLDNKSGFLTFEDFKELSRKKPAAFKTLIMFMD</sequence>
<keyword evidence="4" id="KW-0677">Repeat</keyword>
<accession>R0KM43</accession>
<dbReference type="AlphaFoldDB" id="R0KM43"/>
<keyword evidence="2" id="KW-0519">Myristate</keyword>
<evidence type="ECO:0000313" key="8">
    <source>
        <dbReference type="Proteomes" id="UP000016927"/>
    </source>
</evidence>
<dbReference type="EMBL" id="KB910315">
    <property type="protein sequence ID" value="EOB11222.1"/>
    <property type="molecule type" value="Genomic_DNA"/>
</dbReference>